<dbReference type="PANTHER" id="PTHR47182">
    <property type="entry name" value="CELL WALL ALPHA-1,3-GLUCAN SYNTHASE AGS1-RELATED"/>
    <property type="match status" value="1"/>
</dbReference>
<feature type="signal peptide" evidence="2">
    <location>
        <begin position="1"/>
        <end position="20"/>
    </location>
</feature>
<comment type="caution">
    <text evidence="4">The sequence shown here is derived from an EMBL/GenBank/DDBJ whole genome shotgun (WGS) entry which is preliminary data.</text>
</comment>
<dbReference type="SMART" id="SM00642">
    <property type="entry name" value="Aamy"/>
    <property type="match status" value="1"/>
</dbReference>
<dbReference type="GO" id="GO:0070600">
    <property type="term" value="P:fungal-type cell wall (1-&gt;3)-alpha-glucan biosynthetic process"/>
    <property type="evidence" value="ECO:0007669"/>
    <property type="project" value="TreeGrafter"/>
</dbReference>
<dbReference type="PANTHER" id="PTHR47182:SF2">
    <property type="entry name" value="CELL WALL ALPHA-1,3-GLUCAN SYNTHASE AGS1"/>
    <property type="match status" value="1"/>
</dbReference>
<evidence type="ECO:0000313" key="5">
    <source>
        <dbReference type="Proteomes" id="UP001385951"/>
    </source>
</evidence>
<dbReference type="Gene3D" id="3.20.20.80">
    <property type="entry name" value="Glycosidases"/>
    <property type="match status" value="1"/>
</dbReference>
<accession>A0AAW0GQV4</accession>
<dbReference type="InterPro" id="IPR058656">
    <property type="entry name" value="Mok11-13/Ags1-like_GH"/>
</dbReference>
<dbReference type="GO" id="GO:0009277">
    <property type="term" value="C:fungal-type cell wall"/>
    <property type="evidence" value="ECO:0007669"/>
    <property type="project" value="TreeGrafter"/>
</dbReference>
<keyword evidence="1" id="KW-0812">Transmembrane</keyword>
<dbReference type="InterPro" id="IPR058655">
    <property type="entry name" value="Mok11-14/Ags1-like"/>
</dbReference>
<sequence>MRRWCSALLSLLSLASLGSAAPYDEALTDYNLNTNQNAQNPLEYSTDKLSSYHKSPDNWREIPFYTILLDKFADGDPSNNDYFGSMFEWDWRETQLRFGGDLKGLEARLDYLLGMGIRGVFISGTPFLNMLWQADSYSPLDQTLLDPHWGTIADWRHLINEIHNRGMYLMVDFTVGTLGDLVGFDGFLNTSAPFTLDEHDAVWKKPRYAPWGFDEYKDFQINNAHNDSCVLPPFWSNDGTQANIGKTTGCMESDFDQYGDMEAFGVHPDWQRQLSKFASVQDRLREWNPSVLARLENFACIAITALDFDAIRIDKATQVTVDALAQWSASARACAAKLGKTNFFISGEVTGGDTFGALYYGRGRTPTQRPPGFLEAANVTSSQNQYFLRDAPLNALDGVAFHYSFYRSLTRFLGMDGNLQVAFDVDVNFITAWNQMFVNNDMINSQSGNLDPRHMYGTSNFDVFRWPSVENGTQKSVLGTFLATLVMPGIPLLFYGEEQNFYLYDTGASNYLYGRQAMVGNTAWQRHGCYSLGSDQYFNMPIAKAMLGCQDDWNGRDHFDPTTDSYRIFRHMNYLRTQYNALQDGFNLVQRGNWTHFIQRPGSNETQTEMGMWSVTRSAIPTVQTLTGNHTDQIWMLYSNENQTKTWAFDCKGANWIPSPYVSGTTVKNLFYPYETYQLADSLSSFNNDGKAPFFGCLQSVSMAPYSFMALVPETEWLPALPAITKFTPGHDARLIAESGDANATTIDLTFEFNQEMKCTSVTAAMSFNMSSSGKGSTPTLDETTVKCSTITGTTPLVSGVDASAWQWSGTLKNVPDGILTITVTNPTTEASGVGTNSTDHFMIRKGSAKNVIVNPTNDFDNDAFGWSDGKYTFTHNAWVPTCSATPGTSVRTGRPGRTGRTSQLSMHLSSMTTTRLTSGMANTLWFNTGATLHSPRLTSFTLTEDTVNLVVSPSSSFVGHSTHGVSIRVFLHRWSTTTKANGSSRSWLPGRRTFSSTSGPTTITTTETLMEMVLWIVSRLTLLHPTTSTSPLLLILIWLGLSSSTTRI</sequence>
<organism evidence="4 5">
    <name type="scientific">Cerrena zonata</name>
    <dbReference type="NCBI Taxonomy" id="2478898"/>
    <lineage>
        <taxon>Eukaryota</taxon>
        <taxon>Fungi</taxon>
        <taxon>Dikarya</taxon>
        <taxon>Basidiomycota</taxon>
        <taxon>Agaricomycotina</taxon>
        <taxon>Agaricomycetes</taxon>
        <taxon>Polyporales</taxon>
        <taxon>Cerrenaceae</taxon>
        <taxon>Cerrena</taxon>
    </lineage>
</organism>
<keyword evidence="5" id="KW-1185">Reference proteome</keyword>
<dbReference type="InterPro" id="IPR006047">
    <property type="entry name" value="GH13_cat_dom"/>
</dbReference>
<dbReference type="Pfam" id="PF26111">
    <property type="entry name" value="Ig_Mok13"/>
    <property type="match status" value="1"/>
</dbReference>
<dbReference type="Proteomes" id="UP001385951">
    <property type="component" value="Unassembled WGS sequence"/>
</dbReference>
<dbReference type="Pfam" id="PF26108">
    <property type="entry name" value="GH_Mok13"/>
    <property type="match status" value="1"/>
</dbReference>
<feature type="chain" id="PRO_5043519335" description="Glycosyl hydrolase family 13 catalytic domain-containing protein" evidence="2">
    <location>
        <begin position="21"/>
        <end position="1049"/>
    </location>
</feature>
<feature type="transmembrane region" description="Helical" evidence="1">
    <location>
        <begin position="1023"/>
        <end position="1042"/>
    </location>
</feature>
<dbReference type="FunFam" id="3.20.20.80:FF:000114">
    <property type="entry name" value="Cell wall alpha-1,3-glucan synthase ags1"/>
    <property type="match status" value="1"/>
</dbReference>
<dbReference type="InterPro" id="IPR058657">
    <property type="entry name" value="Mok11-13/Ags1-like_Ig"/>
</dbReference>
<dbReference type="SUPFAM" id="SSF51445">
    <property type="entry name" value="(Trans)glycosidases"/>
    <property type="match status" value="1"/>
</dbReference>
<evidence type="ECO:0000259" key="3">
    <source>
        <dbReference type="SMART" id="SM00642"/>
    </source>
</evidence>
<feature type="domain" description="Glycosyl hydrolase family 13 catalytic" evidence="3">
    <location>
        <begin position="66"/>
        <end position="522"/>
    </location>
</feature>
<keyword evidence="2" id="KW-0732">Signal</keyword>
<gene>
    <name evidence="4" type="ORF">QCA50_002993</name>
</gene>
<evidence type="ECO:0000256" key="2">
    <source>
        <dbReference type="SAM" id="SignalP"/>
    </source>
</evidence>
<name>A0AAW0GQV4_9APHY</name>
<dbReference type="FunFam" id="3.20.20.80:FF:000162">
    <property type="entry name" value="Cell wall alpha-1,3-glucan synthase mok12"/>
    <property type="match status" value="1"/>
</dbReference>
<evidence type="ECO:0000313" key="4">
    <source>
        <dbReference type="EMBL" id="KAK7693425.1"/>
    </source>
</evidence>
<evidence type="ECO:0000256" key="1">
    <source>
        <dbReference type="SAM" id="Phobius"/>
    </source>
</evidence>
<dbReference type="CDD" id="cd11323">
    <property type="entry name" value="AmyAc_AGS"/>
    <property type="match status" value="1"/>
</dbReference>
<keyword evidence="1" id="KW-0472">Membrane</keyword>
<proteinExistence type="predicted"/>
<dbReference type="AlphaFoldDB" id="A0AAW0GQV4"/>
<dbReference type="Pfam" id="PF00128">
    <property type="entry name" value="Alpha-amylase"/>
    <property type="match status" value="1"/>
</dbReference>
<keyword evidence="1" id="KW-1133">Transmembrane helix</keyword>
<dbReference type="GO" id="GO:0047657">
    <property type="term" value="F:alpha-1,3-glucan synthase activity"/>
    <property type="evidence" value="ECO:0007669"/>
    <property type="project" value="TreeGrafter"/>
</dbReference>
<protein>
    <recommendedName>
        <fullName evidence="3">Glycosyl hydrolase family 13 catalytic domain-containing protein</fullName>
    </recommendedName>
</protein>
<dbReference type="EMBL" id="JASBNA010000003">
    <property type="protein sequence ID" value="KAK7693425.1"/>
    <property type="molecule type" value="Genomic_DNA"/>
</dbReference>
<reference evidence="4 5" key="1">
    <citation type="submission" date="2022-09" db="EMBL/GenBank/DDBJ databases">
        <authorList>
            <person name="Palmer J.M."/>
        </authorList>
    </citation>
    <scope>NUCLEOTIDE SEQUENCE [LARGE SCALE GENOMIC DNA]</scope>
    <source>
        <strain evidence="4 5">DSM 7382</strain>
    </source>
</reference>
<dbReference type="InterPro" id="IPR017853">
    <property type="entry name" value="GH"/>
</dbReference>